<dbReference type="EMBL" id="MNCJ02000327">
    <property type="protein sequence ID" value="KAF5779442.1"/>
    <property type="molecule type" value="Genomic_DNA"/>
</dbReference>
<feature type="domain" description="SRP54-type proteins GTP-binding" evidence="3">
    <location>
        <begin position="26"/>
        <end position="47"/>
    </location>
</feature>
<dbReference type="Pfam" id="PF00448">
    <property type="entry name" value="SRP54"/>
    <property type="match status" value="1"/>
</dbReference>
<comment type="caution">
    <text evidence="4">The sequence shown here is derived from an EMBL/GenBank/DDBJ whole genome shotgun (WGS) entry which is preliminary data.</text>
</comment>
<evidence type="ECO:0000256" key="2">
    <source>
        <dbReference type="ARBA" id="ARBA00023134"/>
    </source>
</evidence>
<dbReference type="Gramene" id="mRNA:HanXRQr2_Chr12g0559501">
    <property type="protein sequence ID" value="mRNA:HanXRQr2_Chr12g0559501"/>
    <property type="gene ID" value="HanXRQr2_Chr12g0559501"/>
</dbReference>
<dbReference type="Proteomes" id="UP000215914">
    <property type="component" value="Unassembled WGS sequence"/>
</dbReference>
<dbReference type="SUPFAM" id="SSF52540">
    <property type="entry name" value="P-loop containing nucleoside triphosphate hydrolases"/>
    <property type="match status" value="1"/>
</dbReference>
<dbReference type="AlphaFoldDB" id="A0A9K3HJI8"/>
<keyword evidence="5" id="KW-1185">Reference proteome</keyword>
<dbReference type="GO" id="GO:0006614">
    <property type="term" value="P:SRP-dependent cotranslational protein targeting to membrane"/>
    <property type="evidence" value="ECO:0007669"/>
    <property type="project" value="InterPro"/>
</dbReference>
<gene>
    <name evidence="4" type="ORF">HanXRQr2_Chr12g0559501</name>
</gene>
<protein>
    <submittedName>
        <fullName evidence="4">Signal recognition particle, SRP54 subunit, GTPase domain-containing protein</fullName>
    </submittedName>
</protein>
<evidence type="ECO:0000313" key="5">
    <source>
        <dbReference type="Proteomes" id="UP000215914"/>
    </source>
</evidence>
<evidence type="ECO:0000256" key="1">
    <source>
        <dbReference type="ARBA" id="ARBA00022741"/>
    </source>
</evidence>
<dbReference type="InterPro" id="IPR000897">
    <property type="entry name" value="SRP54_GTPase_dom"/>
</dbReference>
<dbReference type="Gene3D" id="3.40.50.300">
    <property type="entry name" value="P-loop containing nucleotide triphosphate hydrolases"/>
    <property type="match status" value="1"/>
</dbReference>
<keyword evidence="1" id="KW-0547">Nucleotide-binding</keyword>
<proteinExistence type="predicted"/>
<dbReference type="GO" id="GO:0005525">
    <property type="term" value="F:GTP binding"/>
    <property type="evidence" value="ECO:0007669"/>
    <property type="project" value="UniProtKB-KW"/>
</dbReference>
<organism evidence="4 5">
    <name type="scientific">Helianthus annuus</name>
    <name type="common">Common sunflower</name>
    <dbReference type="NCBI Taxonomy" id="4232"/>
    <lineage>
        <taxon>Eukaryota</taxon>
        <taxon>Viridiplantae</taxon>
        <taxon>Streptophyta</taxon>
        <taxon>Embryophyta</taxon>
        <taxon>Tracheophyta</taxon>
        <taxon>Spermatophyta</taxon>
        <taxon>Magnoliopsida</taxon>
        <taxon>eudicotyledons</taxon>
        <taxon>Gunneridae</taxon>
        <taxon>Pentapetalae</taxon>
        <taxon>asterids</taxon>
        <taxon>campanulids</taxon>
        <taxon>Asterales</taxon>
        <taxon>Asteraceae</taxon>
        <taxon>Asteroideae</taxon>
        <taxon>Heliantheae alliance</taxon>
        <taxon>Heliantheae</taxon>
        <taxon>Helianthus</taxon>
    </lineage>
</organism>
<dbReference type="InterPro" id="IPR027417">
    <property type="entry name" value="P-loop_NTPase"/>
</dbReference>
<sequence>MCIGYVLDILTTKAAKTELKLGFRKPAVIVIVGVNGGGKTTSLGKLNWLIG</sequence>
<evidence type="ECO:0000259" key="3">
    <source>
        <dbReference type="Pfam" id="PF00448"/>
    </source>
</evidence>
<accession>A0A9K3HJI8</accession>
<reference evidence="4" key="2">
    <citation type="submission" date="2020-06" db="EMBL/GenBank/DDBJ databases">
        <title>Helianthus annuus Genome sequencing and assembly Release 2.</title>
        <authorList>
            <person name="Gouzy J."/>
            <person name="Langlade N."/>
            <person name="Munos S."/>
        </authorList>
    </citation>
    <scope>NUCLEOTIDE SEQUENCE</scope>
    <source>
        <tissue evidence="4">Leaves</tissue>
    </source>
</reference>
<evidence type="ECO:0000313" key="4">
    <source>
        <dbReference type="EMBL" id="KAF5779442.1"/>
    </source>
</evidence>
<name>A0A9K3HJI8_HELAN</name>
<reference evidence="4" key="1">
    <citation type="journal article" date="2017" name="Nature">
        <title>The sunflower genome provides insights into oil metabolism, flowering and Asterid evolution.</title>
        <authorList>
            <person name="Badouin H."/>
            <person name="Gouzy J."/>
            <person name="Grassa C.J."/>
            <person name="Murat F."/>
            <person name="Staton S.E."/>
            <person name="Cottret L."/>
            <person name="Lelandais-Briere C."/>
            <person name="Owens G.L."/>
            <person name="Carrere S."/>
            <person name="Mayjonade B."/>
            <person name="Legrand L."/>
            <person name="Gill N."/>
            <person name="Kane N.C."/>
            <person name="Bowers J.E."/>
            <person name="Hubner S."/>
            <person name="Bellec A."/>
            <person name="Berard A."/>
            <person name="Berges H."/>
            <person name="Blanchet N."/>
            <person name="Boniface M.C."/>
            <person name="Brunel D."/>
            <person name="Catrice O."/>
            <person name="Chaidir N."/>
            <person name="Claudel C."/>
            <person name="Donnadieu C."/>
            <person name="Faraut T."/>
            <person name="Fievet G."/>
            <person name="Helmstetter N."/>
            <person name="King M."/>
            <person name="Knapp S.J."/>
            <person name="Lai Z."/>
            <person name="Le Paslier M.C."/>
            <person name="Lippi Y."/>
            <person name="Lorenzon L."/>
            <person name="Mandel J.R."/>
            <person name="Marage G."/>
            <person name="Marchand G."/>
            <person name="Marquand E."/>
            <person name="Bret-Mestries E."/>
            <person name="Morien E."/>
            <person name="Nambeesan S."/>
            <person name="Nguyen T."/>
            <person name="Pegot-Espagnet P."/>
            <person name="Pouilly N."/>
            <person name="Raftis F."/>
            <person name="Sallet E."/>
            <person name="Schiex T."/>
            <person name="Thomas J."/>
            <person name="Vandecasteele C."/>
            <person name="Vares D."/>
            <person name="Vear F."/>
            <person name="Vautrin S."/>
            <person name="Crespi M."/>
            <person name="Mangin B."/>
            <person name="Burke J.M."/>
            <person name="Salse J."/>
            <person name="Munos S."/>
            <person name="Vincourt P."/>
            <person name="Rieseberg L.H."/>
            <person name="Langlade N.B."/>
        </authorList>
    </citation>
    <scope>NUCLEOTIDE SEQUENCE</scope>
    <source>
        <tissue evidence="4">Leaves</tissue>
    </source>
</reference>
<keyword evidence="2" id="KW-0342">GTP-binding</keyword>